<reference evidence="1" key="1">
    <citation type="journal article" date="2015" name="Nature">
        <title>Complex archaea that bridge the gap between prokaryotes and eukaryotes.</title>
        <authorList>
            <person name="Spang A."/>
            <person name="Saw J.H."/>
            <person name="Jorgensen S.L."/>
            <person name="Zaremba-Niedzwiedzka K."/>
            <person name="Martijn J."/>
            <person name="Lind A.E."/>
            <person name="van Eijk R."/>
            <person name="Schleper C."/>
            <person name="Guy L."/>
            <person name="Ettema T.J."/>
        </authorList>
    </citation>
    <scope>NUCLEOTIDE SEQUENCE</scope>
</reference>
<dbReference type="PANTHER" id="PTHR33383">
    <property type="entry name" value="MEMBRANE PROTEIN INSERTION EFFICIENCY FACTOR-RELATED"/>
    <property type="match status" value="1"/>
</dbReference>
<dbReference type="AlphaFoldDB" id="A0A0F9R0V9"/>
<accession>A0A0F9R0V9</accession>
<organism evidence="1">
    <name type="scientific">marine sediment metagenome</name>
    <dbReference type="NCBI Taxonomy" id="412755"/>
    <lineage>
        <taxon>unclassified sequences</taxon>
        <taxon>metagenomes</taxon>
        <taxon>ecological metagenomes</taxon>
    </lineage>
</organism>
<dbReference type="SMART" id="SM01234">
    <property type="entry name" value="Haemolytic"/>
    <property type="match status" value="1"/>
</dbReference>
<protein>
    <recommendedName>
        <fullName evidence="2">Membrane protein insertion efficiency factor</fullName>
    </recommendedName>
</protein>
<gene>
    <name evidence="1" type="ORF">LCGC14_0950590</name>
</gene>
<proteinExistence type="inferred from homology"/>
<evidence type="ECO:0008006" key="2">
    <source>
        <dbReference type="Google" id="ProtNLM"/>
    </source>
</evidence>
<name>A0A0F9R0V9_9ZZZZ</name>
<evidence type="ECO:0000313" key="1">
    <source>
        <dbReference type="EMBL" id="KKN18956.1"/>
    </source>
</evidence>
<dbReference type="NCBIfam" id="TIGR00278">
    <property type="entry name" value="membrane protein insertion efficiency factor YidD"/>
    <property type="match status" value="1"/>
</dbReference>
<dbReference type="PANTHER" id="PTHR33383:SF1">
    <property type="entry name" value="MEMBRANE PROTEIN INSERTION EFFICIENCY FACTOR-RELATED"/>
    <property type="match status" value="1"/>
</dbReference>
<dbReference type="Pfam" id="PF01809">
    <property type="entry name" value="YidD"/>
    <property type="match status" value="1"/>
</dbReference>
<dbReference type="InterPro" id="IPR002696">
    <property type="entry name" value="Membr_insert_effic_factor_YidD"/>
</dbReference>
<dbReference type="HAMAP" id="MF_00386">
    <property type="entry name" value="UPF0161_YidD"/>
    <property type="match status" value="1"/>
</dbReference>
<comment type="caution">
    <text evidence="1">The sequence shown here is derived from an EMBL/GenBank/DDBJ whole genome shotgun (WGS) entry which is preliminary data.</text>
</comment>
<sequence>MTLFAQILALPVRGYRLFFSPWVGHNCRYHPTCSAYALEALHRHGGLKGGWLTLRRIARCHPWGGSGIDDVPR</sequence>
<dbReference type="EMBL" id="LAZR01003379">
    <property type="protein sequence ID" value="KKN18956.1"/>
    <property type="molecule type" value="Genomic_DNA"/>
</dbReference>